<evidence type="ECO:0000313" key="3">
    <source>
        <dbReference type="Proteomes" id="UP000495940"/>
    </source>
</evidence>
<dbReference type="Proteomes" id="UP000495940">
    <property type="component" value="Chromosome"/>
</dbReference>
<evidence type="ECO:0000256" key="1">
    <source>
        <dbReference type="SAM" id="MobiDB-lite"/>
    </source>
</evidence>
<dbReference type="EMBL" id="CP021978">
    <property type="protein sequence ID" value="QCD56974.1"/>
    <property type="molecule type" value="Genomic_DNA"/>
</dbReference>
<keyword evidence="3" id="KW-1185">Reference proteome</keyword>
<feature type="region of interest" description="Disordered" evidence="1">
    <location>
        <begin position="1"/>
        <end position="26"/>
    </location>
</feature>
<proteinExistence type="predicted"/>
<reference evidence="2 3" key="1">
    <citation type="submission" date="2017-06" db="EMBL/GenBank/DDBJ databases">
        <title>Complete Genome Sequence of Streptomyces hawaiiensis NRRL 15010 and insights into acyldepsipeptides biosynthesis.</title>
        <authorList>
            <person name="Mariita R.M."/>
            <person name="Sello J.K."/>
        </authorList>
    </citation>
    <scope>NUCLEOTIDE SEQUENCE [LARGE SCALE GENOMIC DNA]</scope>
    <source>
        <strain evidence="2 3">ATCC 12236</strain>
    </source>
</reference>
<protein>
    <submittedName>
        <fullName evidence="2">Uncharacterized protein</fullName>
    </submittedName>
</protein>
<sequence>MSRSCPQGRLSNDHQTSSGACGFVDERSPQAVDDGMIHRLCTELSTGRPQAGGHCPQQSAASPHACPLFGNATRLLTGSSERRHTKVPGWAVGKVGKAGDSAGENSPHPVHGVCRTFCSPQIRPVVHRLRPQGQWTKFPL</sequence>
<evidence type="ECO:0000313" key="2">
    <source>
        <dbReference type="EMBL" id="QCD56974.1"/>
    </source>
</evidence>
<gene>
    <name evidence="2" type="ORF">CEB94_20560</name>
</gene>
<feature type="region of interest" description="Disordered" evidence="1">
    <location>
        <begin position="79"/>
        <end position="107"/>
    </location>
</feature>
<name>A0A6G5RGG1_9ACTN</name>
<accession>A0A6G5RGG1</accession>
<feature type="compositionally biased region" description="Polar residues" evidence="1">
    <location>
        <begin position="1"/>
        <end position="19"/>
    </location>
</feature>
<dbReference type="KEGG" id="shaw:CEB94_20560"/>
<organism evidence="2 3">
    <name type="scientific">Streptomyces hawaiiensis</name>
    <dbReference type="NCBI Taxonomy" id="67305"/>
    <lineage>
        <taxon>Bacteria</taxon>
        <taxon>Bacillati</taxon>
        <taxon>Actinomycetota</taxon>
        <taxon>Actinomycetes</taxon>
        <taxon>Kitasatosporales</taxon>
        <taxon>Streptomycetaceae</taxon>
        <taxon>Streptomyces</taxon>
    </lineage>
</organism>
<dbReference type="AlphaFoldDB" id="A0A6G5RGG1"/>